<reference evidence="2 3" key="1">
    <citation type="submission" date="2020-06" db="EMBL/GenBank/DDBJ databases">
        <title>Acidovorax antarctica sp. nov., isolated from Corinth ice sheet soil, Antarctic Fields Peninsula.</title>
        <authorList>
            <person name="Xu Q."/>
            <person name="Peng F."/>
        </authorList>
    </citation>
    <scope>NUCLEOTIDE SEQUENCE [LARGE SCALE GENOMIC DNA]</scope>
    <source>
        <strain evidence="2 3">16-35-5</strain>
    </source>
</reference>
<organism evidence="2 3">
    <name type="scientific">Comamonas antarctica</name>
    <dbReference type="NCBI Taxonomy" id="2743470"/>
    <lineage>
        <taxon>Bacteria</taxon>
        <taxon>Pseudomonadati</taxon>
        <taxon>Pseudomonadota</taxon>
        <taxon>Betaproteobacteria</taxon>
        <taxon>Burkholderiales</taxon>
        <taxon>Comamonadaceae</taxon>
        <taxon>Comamonas</taxon>
    </lineage>
</organism>
<feature type="chain" id="PRO_5026903596" evidence="1">
    <location>
        <begin position="29"/>
        <end position="239"/>
    </location>
</feature>
<keyword evidence="1" id="KW-0732">Signal</keyword>
<keyword evidence="3" id="KW-1185">Reference proteome</keyword>
<dbReference type="Pfam" id="PF10670">
    <property type="entry name" value="DUF4198"/>
    <property type="match status" value="1"/>
</dbReference>
<name>A0A6N1WXW4_9BURK</name>
<evidence type="ECO:0000256" key="1">
    <source>
        <dbReference type="SAM" id="SignalP"/>
    </source>
</evidence>
<gene>
    <name evidence="2" type="ORF">HUK68_02550</name>
</gene>
<evidence type="ECO:0000313" key="3">
    <source>
        <dbReference type="Proteomes" id="UP000509579"/>
    </source>
</evidence>
<dbReference type="KEGG" id="aant:HUK68_02550"/>
<dbReference type="InterPro" id="IPR019613">
    <property type="entry name" value="DUF4198"/>
</dbReference>
<dbReference type="EMBL" id="CP054840">
    <property type="protein sequence ID" value="QKV51871.1"/>
    <property type="molecule type" value="Genomic_DNA"/>
</dbReference>
<evidence type="ECO:0000313" key="2">
    <source>
        <dbReference type="EMBL" id="QKV51871.1"/>
    </source>
</evidence>
<dbReference type="RefSeq" id="WP_175502801.1">
    <property type="nucleotide sequence ID" value="NZ_CP054840.1"/>
</dbReference>
<dbReference type="Proteomes" id="UP000509579">
    <property type="component" value="Chromosome"/>
</dbReference>
<protein>
    <submittedName>
        <fullName evidence="2">DUF4198 domain-containing protein</fullName>
    </submittedName>
</protein>
<dbReference type="AlphaFoldDB" id="A0A6N1WXW4"/>
<feature type="signal peptide" evidence="1">
    <location>
        <begin position="1"/>
        <end position="28"/>
    </location>
</feature>
<accession>A0A6N1WXW4</accession>
<proteinExistence type="predicted"/>
<sequence>MQTLTLLARRARHAALCSAALLAGAALAHNVWLEPDAQGGYLIQFGGHAGQLEAFAPEKLQSVRAFDRRGRSTEARVAPAAQGLRVLPAPEAALIAVELDNGFFSGSAGGAMRNLPMDHNPGATRGVHARKFHKTVIVWNALTQRDIGQAFEITPQQGRAPHAGDWLELQVQLQGKPLAGARVSLGENGPPATTDAQGRARLQTVRGTNHVQAIFRQPVAGDAQITERSYEALLSFAVH</sequence>